<dbReference type="AlphaFoldDB" id="S7VCY1"/>
<dbReference type="STRING" id="641524.ADICYQ_3456"/>
<evidence type="ECO:0000313" key="1">
    <source>
        <dbReference type="EMBL" id="EPR67432.1"/>
    </source>
</evidence>
<comment type="caution">
    <text evidence="1">The sequence shown here is derived from an EMBL/GenBank/DDBJ whole genome shotgun (WGS) entry which is preliminary data.</text>
</comment>
<accession>S7VCY1</accession>
<sequence length="46" mass="5262">MEAIENSTILVKSLALFVTTGTKKQLYLPLPFTLIKKFNPRNQKLI</sequence>
<reference evidence="1 2" key="1">
    <citation type="journal article" date="2013" name="Genome Announc.">
        <title>Draft Genome Sequence of Cyclobacterium qasimii Strain M12-11BT, Isolated from Arctic Marine Sediment.</title>
        <authorList>
            <person name="Shivaji S."/>
            <person name="Ara S."/>
            <person name="Singh A."/>
            <person name="Kumar Pinnaka A."/>
        </authorList>
    </citation>
    <scope>NUCLEOTIDE SEQUENCE [LARGE SCALE GENOMIC DNA]</scope>
    <source>
        <strain evidence="1 2">M12-11B</strain>
    </source>
</reference>
<dbReference type="Proteomes" id="UP000014974">
    <property type="component" value="Unassembled WGS sequence"/>
</dbReference>
<organism evidence="1 2">
    <name type="scientific">Cyclobacterium qasimii M12-11B</name>
    <dbReference type="NCBI Taxonomy" id="641524"/>
    <lineage>
        <taxon>Bacteria</taxon>
        <taxon>Pseudomonadati</taxon>
        <taxon>Bacteroidota</taxon>
        <taxon>Cytophagia</taxon>
        <taxon>Cytophagales</taxon>
        <taxon>Cyclobacteriaceae</taxon>
        <taxon>Cyclobacterium</taxon>
    </lineage>
</organism>
<dbReference type="EMBL" id="ATNM01000123">
    <property type="protein sequence ID" value="EPR67432.1"/>
    <property type="molecule type" value="Genomic_DNA"/>
</dbReference>
<protein>
    <submittedName>
        <fullName evidence="1">Uncharacterized protein</fullName>
    </submittedName>
</protein>
<proteinExistence type="predicted"/>
<name>S7VCY1_9BACT</name>
<gene>
    <name evidence="1" type="ORF">ADICYQ_3456</name>
</gene>
<evidence type="ECO:0000313" key="2">
    <source>
        <dbReference type="Proteomes" id="UP000014974"/>
    </source>
</evidence>